<dbReference type="Proteomes" id="UP000777438">
    <property type="component" value="Unassembled WGS sequence"/>
</dbReference>
<protein>
    <recommendedName>
        <fullName evidence="4">Arrestin-like N-terminal domain-containing protein</fullName>
    </recommendedName>
</protein>
<gene>
    <name evidence="2" type="ORF">B0T10DRAFT_130604</name>
</gene>
<proteinExistence type="predicted"/>
<reference evidence="2 3" key="1">
    <citation type="journal article" date="2021" name="Nat. Commun.">
        <title>Genetic determinants of endophytism in the Arabidopsis root mycobiome.</title>
        <authorList>
            <person name="Mesny F."/>
            <person name="Miyauchi S."/>
            <person name="Thiergart T."/>
            <person name="Pickel B."/>
            <person name="Atanasova L."/>
            <person name="Karlsson M."/>
            <person name="Huettel B."/>
            <person name="Barry K.W."/>
            <person name="Haridas S."/>
            <person name="Chen C."/>
            <person name="Bauer D."/>
            <person name="Andreopoulos W."/>
            <person name="Pangilinan J."/>
            <person name="LaButti K."/>
            <person name="Riley R."/>
            <person name="Lipzen A."/>
            <person name="Clum A."/>
            <person name="Drula E."/>
            <person name="Henrissat B."/>
            <person name="Kohler A."/>
            <person name="Grigoriev I.V."/>
            <person name="Martin F.M."/>
            <person name="Hacquard S."/>
        </authorList>
    </citation>
    <scope>NUCLEOTIDE SEQUENCE [LARGE SCALE GENOMIC DNA]</scope>
    <source>
        <strain evidence="2 3">MPI-CAGE-CH-0241</strain>
    </source>
</reference>
<comment type="caution">
    <text evidence="2">The sequence shown here is derived from an EMBL/GenBank/DDBJ whole genome shotgun (WGS) entry which is preliminary data.</text>
</comment>
<organism evidence="2 3">
    <name type="scientific">Thelonectria olida</name>
    <dbReference type="NCBI Taxonomy" id="1576542"/>
    <lineage>
        <taxon>Eukaryota</taxon>
        <taxon>Fungi</taxon>
        <taxon>Dikarya</taxon>
        <taxon>Ascomycota</taxon>
        <taxon>Pezizomycotina</taxon>
        <taxon>Sordariomycetes</taxon>
        <taxon>Hypocreomycetidae</taxon>
        <taxon>Hypocreales</taxon>
        <taxon>Nectriaceae</taxon>
        <taxon>Thelonectria</taxon>
    </lineage>
</organism>
<feature type="region of interest" description="Disordered" evidence="1">
    <location>
        <begin position="406"/>
        <end position="455"/>
    </location>
</feature>
<evidence type="ECO:0000313" key="3">
    <source>
        <dbReference type="Proteomes" id="UP000777438"/>
    </source>
</evidence>
<name>A0A9P8VXJ4_9HYPO</name>
<dbReference type="AlphaFoldDB" id="A0A9P8VXJ4"/>
<sequence>MPRTTPASSTNLGIRLESIQYAPGDTIIGCVYRKGHIVSPKASVTISLHGRTKSKMVVSRGGNSSSTYRGRFNVLGGPDGTQKVFDGPLHIPAGGEEQVWPFALALPTHVENIGLGVHVPKDHSYLPLDPEVVATHELPETFAIHHHGFSTNMEGFVEYFLRAEMRAMGHSSTGGMHEATLPFTLRALSSEPPIVDSRLRKIKTSYSITSYRLVPGMEEAELSLSQKTRQFFSSSKVPTLYFNYQIDTPTVIQLENPNAVPFIIRCSPDWGRTSEIINGLEQQARLKSLSLRIASATVVRCEGSFSPHDADTDDKLDLYIDHAIHALGEPIYIPITDDMPPVDIGELINLRIGYQGRVGPKFRQGTLHPSFTTYNIRHMHQLKWAICAEIAGEDFKASGSHPLTLLKPSDDSVPRKTTLIDGPSQVPVSLGEVSSEPWMRPPEDDPAPPSFTQVQKEDAMQAVAEVGDMKKAPQFP</sequence>
<keyword evidence="3" id="KW-1185">Reference proteome</keyword>
<dbReference type="EMBL" id="JAGPYM010000020">
    <property type="protein sequence ID" value="KAH6884404.1"/>
    <property type="molecule type" value="Genomic_DNA"/>
</dbReference>
<dbReference type="OrthoDB" id="2333384at2759"/>
<evidence type="ECO:0000256" key="1">
    <source>
        <dbReference type="SAM" id="MobiDB-lite"/>
    </source>
</evidence>
<evidence type="ECO:0008006" key="4">
    <source>
        <dbReference type="Google" id="ProtNLM"/>
    </source>
</evidence>
<accession>A0A9P8VXJ4</accession>
<evidence type="ECO:0000313" key="2">
    <source>
        <dbReference type="EMBL" id="KAH6884404.1"/>
    </source>
</evidence>